<dbReference type="Proteomes" id="UP000632454">
    <property type="component" value="Unassembled WGS sequence"/>
</dbReference>
<keyword evidence="8" id="KW-0067">ATP-binding</keyword>
<keyword evidence="7 10" id="KW-0418">Kinase</keyword>
<evidence type="ECO:0000256" key="2">
    <source>
        <dbReference type="ARBA" id="ARBA00012980"/>
    </source>
</evidence>
<dbReference type="InterPro" id="IPR027417">
    <property type="entry name" value="P-loop_NTPase"/>
</dbReference>
<keyword evidence="4" id="KW-0808">Transferase</keyword>
<dbReference type="GO" id="GO:0016301">
    <property type="term" value="F:kinase activity"/>
    <property type="evidence" value="ECO:0007669"/>
    <property type="project" value="UniProtKB-KW"/>
</dbReference>
<dbReference type="NCBIfam" id="NF005923">
    <property type="entry name" value="PRK07933.1"/>
    <property type="match status" value="1"/>
</dbReference>
<reference evidence="11" key="1">
    <citation type="journal article" date="2019" name="Int. J. Syst. Evol. Microbiol.">
        <title>The Global Catalogue of Microorganisms (GCM) 10K type strain sequencing project: providing services to taxonomists for standard genome sequencing and annotation.</title>
        <authorList>
            <consortium name="The Broad Institute Genomics Platform"/>
            <consortium name="The Broad Institute Genome Sequencing Center for Infectious Disease"/>
            <person name="Wu L."/>
            <person name="Ma J."/>
        </authorList>
    </citation>
    <scope>NUCLEOTIDE SEQUENCE [LARGE SCALE GENOMIC DNA]</scope>
    <source>
        <strain evidence="11">CCM 7855</strain>
    </source>
</reference>
<evidence type="ECO:0000256" key="1">
    <source>
        <dbReference type="ARBA" id="ARBA00009776"/>
    </source>
</evidence>
<dbReference type="EMBL" id="BMCS01000001">
    <property type="protein sequence ID" value="GGF25246.1"/>
    <property type="molecule type" value="Genomic_DNA"/>
</dbReference>
<evidence type="ECO:0000256" key="3">
    <source>
        <dbReference type="ARBA" id="ARBA00017144"/>
    </source>
</evidence>
<comment type="similarity">
    <text evidence="1">Belongs to the thymidylate kinase family.</text>
</comment>
<dbReference type="Gene3D" id="3.40.50.300">
    <property type="entry name" value="P-loop containing nucleotide triphosphate hydrolases"/>
    <property type="match status" value="1"/>
</dbReference>
<comment type="caution">
    <text evidence="10">The sequence shown here is derived from an EMBL/GenBank/DDBJ whole genome shotgun (WGS) entry which is preliminary data.</text>
</comment>
<dbReference type="SUPFAM" id="SSF52540">
    <property type="entry name" value="P-loop containing nucleoside triphosphate hydrolases"/>
    <property type="match status" value="1"/>
</dbReference>
<evidence type="ECO:0000256" key="6">
    <source>
        <dbReference type="ARBA" id="ARBA00022741"/>
    </source>
</evidence>
<evidence type="ECO:0000256" key="8">
    <source>
        <dbReference type="ARBA" id="ARBA00022840"/>
    </source>
</evidence>
<evidence type="ECO:0000256" key="5">
    <source>
        <dbReference type="ARBA" id="ARBA00022727"/>
    </source>
</evidence>
<keyword evidence="5" id="KW-0545">Nucleotide biosynthesis</keyword>
<dbReference type="Pfam" id="PF02223">
    <property type="entry name" value="Thymidylate_kin"/>
    <property type="match status" value="1"/>
</dbReference>
<accession>A0ABQ1UU46</accession>
<evidence type="ECO:0000256" key="4">
    <source>
        <dbReference type="ARBA" id="ARBA00022679"/>
    </source>
</evidence>
<dbReference type="CDD" id="cd01672">
    <property type="entry name" value="TMPK"/>
    <property type="match status" value="1"/>
</dbReference>
<dbReference type="InterPro" id="IPR018095">
    <property type="entry name" value="Thymidylate_kin_CS"/>
</dbReference>
<organism evidence="10 11">
    <name type="scientific">Williamsia phyllosphaerae</name>
    <dbReference type="NCBI Taxonomy" id="885042"/>
    <lineage>
        <taxon>Bacteria</taxon>
        <taxon>Bacillati</taxon>
        <taxon>Actinomycetota</taxon>
        <taxon>Actinomycetes</taxon>
        <taxon>Mycobacteriales</taxon>
        <taxon>Nocardiaceae</taxon>
        <taxon>Williamsia</taxon>
    </lineage>
</organism>
<protein>
    <recommendedName>
        <fullName evidence="3">Thymidylate kinase</fullName>
        <ecNumber evidence="2">2.7.4.9</ecNumber>
    </recommendedName>
</protein>
<dbReference type="EC" id="2.7.4.9" evidence="2"/>
<dbReference type="PROSITE" id="PS01331">
    <property type="entry name" value="THYMIDYLATE_KINASE"/>
    <property type="match status" value="1"/>
</dbReference>
<evidence type="ECO:0000313" key="10">
    <source>
        <dbReference type="EMBL" id="GGF25246.1"/>
    </source>
</evidence>
<name>A0ABQ1UU46_9NOCA</name>
<evidence type="ECO:0000259" key="9">
    <source>
        <dbReference type="Pfam" id="PF02223"/>
    </source>
</evidence>
<gene>
    <name evidence="10" type="primary">tmk</name>
    <name evidence="10" type="ORF">GCM10007298_21430</name>
</gene>
<proteinExistence type="inferred from homology"/>
<dbReference type="PANTHER" id="PTHR10344">
    <property type="entry name" value="THYMIDYLATE KINASE"/>
    <property type="match status" value="1"/>
</dbReference>
<evidence type="ECO:0000256" key="7">
    <source>
        <dbReference type="ARBA" id="ARBA00022777"/>
    </source>
</evidence>
<keyword evidence="6" id="KW-0547">Nucleotide-binding</keyword>
<feature type="domain" description="Thymidylate kinase-like" evidence="9">
    <location>
        <begin position="2"/>
        <end position="179"/>
    </location>
</feature>
<sequence length="205" mass="22303">MEGIDGAGKRTLVDGLTSRWRDAGRRVTTMAFPRYGESVHADIAAEALHGAHGDLRSSSYAMAMLFALDRAGAARDIRTALGESDVVLLDRYVASNAAYTAARCGQDAAGDAVEWVAELEFHRFALPVPDHHLLIDVPAEVAMGRAAARGDADATRGRDLYERDNNLQRDVDAVYRQLAQINWLSPWWVLDANLAPSLADDLLTA</sequence>
<evidence type="ECO:0000313" key="11">
    <source>
        <dbReference type="Proteomes" id="UP000632454"/>
    </source>
</evidence>
<keyword evidence="11" id="KW-1185">Reference proteome</keyword>
<dbReference type="PANTHER" id="PTHR10344:SF4">
    <property type="entry name" value="UMP-CMP KINASE 2, MITOCHONDRIAL"/>
    <property type="match status" value="1"/>
</dbReference>
<dbReference type="InterPro" id="IPR039430">
    <property type="entry name" value="Thymidylate_kin-like_dom"/>
</dbReference>